<dbReference type="OrthoDB" id="5484889at2"/>
<feature type="compositionally biased region" description="Acidic residues" evidence="1">
    <location>
        <begin position="347"/>
        <end position="356"/>
    </location>
</feature>
<sequence>MRPQSFASILALTLLTLTSTAHAQAVLGEPSAYRFYQSPGPDTFLGVDSLAIGREWEPSIGLLADYGHRPFALDDYDCLTGTSAACTGRELDVVGGTFVLQLTAAIAFADRVQIGVNVPFIAYTFGDGHQWTEGGAPRRILSGSATTLGDPRIHAKVKIFDEQLGAGAHLGLGVVGYVTFPVAQAIAPGRYVGEPSVAGGGHVVLGFGIERLRVALNVGAQIREDAQILESRRVSEFAWGAAAAYDFDEVWGALVEIQMQTTFGLVFDDEAPTEVRAAGYARVGDLTFTLGAGVGVMYAIGVPVVRVLGGVQWEPRPRGDADQDGLADDRDSCPSDAEDRDGRADEDGCPDLDDDRDGIPDEQDRCATEAEDRDDHEDDDGCPDGDDDGDGIADGYDSCPGVAEDRDGDRDNDGCPEDDRDRDRIDDARDPCPDAAEDTDGLADEDGCPETDFDDDRVPDESDQCPEQAEDRDGFEDSDGCPEEGAPPRRGRAR</sequence>
<feature type="compositionally biased region" description="Acidic residues" evidence="1">
    <location>
        <begin position="371"/>
        <end position="391"/>
    </location>
</feature>
<accession>A0A0F6YHK2</accession>
<dbReference type="AlphaFoldDB" id="A0A0F6YHK2"/>
<feature type="region of interest" description="Disordered" evidence="1">
    <location>
        <begin position="315"/>
        <end position="494"/>
    </location>
</feature>
<dbReference type="EMBL" id="CP011125">
    <property type="protein sequence ID" value="AKF05772.1"/>
    <property type="molecule type" value="Genomic_DNA"/>
</dbReference>
<feature type="compositionally biased region" description="Basic and acidic residues" evidence="1">
    <location>
        <begin position="357"/>
        <end position="370"/>
    </location>
</feature>
<gene>
    <name evidence="3" type="ORF">DB32_002921</name>
</gene>
<dbReference type="KEGG" id="samy:DB32_002921"/>
<name>A0A0F6YHK2_9BACT</name>
<feature type="compositionally biased region" description="Basic and acidic residues" evidence="1">
    <location>
        <begin position="403"/>
        <end position="432"/>
    </location>
</feature>
<feature type="signal peptide" evidence="2">
    <location>
        <begin position="1"/>
        <end position="23"/>
    </location>
</feature>
<feature type="chain" id="PRO_5002512425" evidence="2">
    <location>
        <begin position="24"/>
        <end position="494"/>
    </location>
</feature>
<organism evidence="3 4">
    <name type="scientific">Sandaracinus amylolyticus</name>
    <dbReference type="NCBI Taxonomy" id="927083"/>
    <lineage>
        <taxon>Bacteria</taxon>
        <taxon>Pseudomonadati</taxon>
        <taxon>Myxococcota</taxon>
        <taxon>Polyangia</taxon>
        <taxon>Polyangiales</taxon>
        <taxon>Sandaracinaceae</taxon>
        <taxon>Sandaracinus</taxon>
    </lineage>
</organism>
<dbReference type="RefSeq" id="WP_053233002.1">
    <property type="nucleotide sequence ID" value="NZ_CP011125.1"/>
</dbReference>
<reference evidence="3 4" key="1">
    <citation type="submission" date="2015-03" db="EMBL/GenBank/DDBJ databases">
        <title>Genome assembly of Sandaracinus amylolyticus DSM 53668.</title>
        <authorList>
            <person name="Sharma G."/>
            <person name="Subramanian S."/>
        </authorList>
    </citation>
    <scope>NUCLEOTIDE SEQUENCE [LARGE SCALE GENOMIC DNA]</scope>
    <source>
        <strain evidence="3 4">DSM 53668</strain>
    </source>
</reference>
<evidence type="ECO:0000256" key="2">
    <source>
        <dbReference type="SAM" id="SignalP"/>
    </source>
</evidence>
<evidence type="ECO:0000313" key="4">
    <source>
        <dbReference type="Proteomes" id="UP000034883"/>
    </source>
</evidence>
<keyword evidence="4" id="KW-1185">Reference proteome</keyword>
<keyword evidence="3" id="KW-0969">Cilium</keyword>
<dbReference type="Proteomes" id="UP000034883">
    <property type="component" value="Chromosome"/>
</dbReference>
<dbReference type="STRING" id="927083.DB32_002921"/>
<evidence type="ECO:0000313" key="3">
    <source>
        <dbReference type="EMBL" id="AKF05772.1"/>
    </source>
</evidence>
<feature type="compositionally biased region" description="Acidic residues" evidence="1">
    <location>
        <begin position="435"/>
        <end position="482"/>
    </location>
</feature>
<protein>
    <submittedName>
        <fullName evidence="3">Flagellar motor rotation protein MotB</fullName>
    </submittedName>
</protein>
<keyword evidence="2" id="KW-0732">Signal</keyword>
<keyword evidence="3" id="KW-0966">Cell projection</keyword>
<keyword evidence="3" id="KW-0282">Flagellum</keyword>
<proteinExistence type="predicted"/>
<evidence type="ECO:0000256" key="1">
    <source>
        <dbReference type="SAM" id="MobiDB-lite"/>
    </source>
</evidence>
<feature type="compositionally biased region" description="Basic and acidic residues" evidence="1">
    <location>
        <begin position="315"/>
        <end position="333"/>
    </location>
</feature>